<dbReference type="SMART" id="SM00710">
    <property type="entry name" value="PbH1"/>
    <property type="match status" value="4"/>
</dbReference>
<organism evidence="24 25">
    <name type="scientific">Ficedula albicollis</name>
    <name type="common">Collared flycatcher</name>
    <name type="synonym">Muscicapa albicollis</name>
    <dbReference type="NCBI Taxonomy" id="59894"/>
    <lineage>
        <taxon>Eukaryota</taxon>
        <taxon>Metazoa</taxon>
        <taxon>Chordata</taxon>
        <taxon>Craniata</taxon>
        <taxon>Vertebrata</taxon>
        <taxon>Euteleostomi</taxon>
        <taxon>Archelosauria</taxon>
        <taxon>Archosauria</taxon>
        <taxon>Dinosauria</taxon>
        <taxon>Saurischia</taxon>
        <taxon>Theropoda</taxon>
        <taxon>Coelurosauria</taxon>
        <taxon>Aves</taxon>
        <taxon>Neognathae</taxon>
        <taxon>Neoaves</taxon>
        <taxon>Telluraves</taxon>
        <taxon>Australaves</taxon>
        <taxon>Passeriformes</taxon>
        <taxon>Muscicapidae</taxon>
        <taxon>Ficedula</taxon>
    </lineage>
</organism>
<dbReference type="InterPro" id="IPR016024">
    <property type="entry name" value="ARM-type_fold"/>
</dbReference>
<dbReference type="GeneTree" id="ENSGT00390000007315"/>
<dbReference type="Pfam" id="PF03635">
    <property type="entry name" value="Vps35"/>
    <property type="match status" value="1"/>
</dbReference>
<keyword evidence="9" id="KW-0597">Phosphoprotein</keyword>
<dbReference type="GO" id="GO:0031748">
    <property type="term" value="F:D1 dopamine receptor binding"/>
    <property type="evidence" value="ECO:0007669"/>
    <property type="project" value="UniProtKB-ARBA"/>
</dbReference>
<sequence length="1405" mass="160522">MKRCLDKNKLMDALKHASNMLGELRTSMLSPKSYYELYMAISDELHYLEVYLTDEFAKGRKVADLYELVQYAGNIIPRLYLLITVGVVYVKSFPQSRKDILKDLVEMCRGVQHPLRGLFLRNYLLQCTRNILPDEGEQADEETTGDISDSMDFVLLNFAEMNKLWVRMQHQGHSRDREKRERERQELRILVGTNLVRLSQLEGVNVERYKQIVLPGILEQVVNCRDALAQEYLMECIIQVFPDEFHLQTLNPFLRACAELHQNVNVKNIIIALIDRLALFAHREDGPGIPADIKLFDIFSQQVATVIQSRQDMPSEDVVSLQVSLINLAMKCYPDRVDYVDKVLETTVEIFNKLNLEHIATSSAVSKELTRLLKIPVDTYNNILTVLKLKHFHPLFEYFDYESRKSMSCYVLSNVLDYNTEIVSQEQVDAIMNLVSTLIQDQPDQPAEDPDPEDFADEQSLVGRFIHLLRSDDPDQQYLILNTARKHFGAGGNQRIRFTLPPLVFAAYQLAFRYKENSKVDDKWEKKCQKIFSFAHQTISALIKAELAELPLRLFLQGALAAGEIGFENHETVAYEFMSQAFSLYEDEISDSKAQLAAITLIIGTFERMKCFSEENHEPLRTQCALAASKLLKKPDQCRAVSTCAHLFWSGRNTDKNGEELHGGKRVMECLKKALKIANQCMDPSLQVQLFIEILNRYIYFYEKENEAVTIQVLNQLIQKIREDLPNLESTEETEQINKHFHNTLEHLRLRRESPESEGPIYEDLQREDAESDWSADSWSDYGSRDKPGTTLGRTVPDGNVLFPDIFHTDHLLFYERFSAYQDYILADCKASEVKQFIAEYLEKVLEPCGWQAIWRTDVFQVLVGVVGVNFPALKAVVQLSEPFLCESQDSSFTQECMQELLELKEHEILLQELWVVYDESGEFDQTALAIEHLRFFYRSIWRIWDEEEEDEFDYFVRCVEPRLRLHYDILEQRVPSGLVVDYQNLLSQCEELYKKFLNVRNSISNNDSDSEAENVSMVEGLKLYDKVEHLKQKLKLIENPLLRYVFGYQKYGSLQAKGLRPTGAKVIHVVPWTMTANLLHLLARDKLCPESCEDLEIQFHRDPLTAVNACYEGDRVIICPGHYFVDGMFSIADSVELEGYGLPDDVVIEKQGKGDNFFDCTGANIKISNLKLVQHDAVEGILNVHHGKTTLENCVLQCETTGITVRTSAELLMKNSDLYGAKGAGVEIYPGSACSLLHNGIHHCKEGILIKNFLDQDYEAPKITMIHNIIHNNDGYGVVLVRPAVPSETKDASGQGAKGNTQPTQAGDETACAEGSRQEQPGCVTDELELCKRAETSEQTQNNSEIANVLGATSAKKRQIHKKRLSELGFTEADDNLMSQEMFVSVEGNQFKWNGKGSFGIFFF</sequence>
<evidence type="ECO:0000256" key="10">
    <source>
        <dbReference type="ARBA" id="ARBA00022737"/>
    </source>
</evidence>
<evidence type="ECO:0000259" key="23">
    <source>
        <dbReference type="Pfam" id="PF23762"/>
    </source>
</evidence>
<evidence type="ECO:0000256" key="18">
    <source>
        <dbReference type="ARBA" id="ARBA00072998"/>
    </source>
</evidence>
<dbReference type="InterPro" id="IPR012334">
    <property type="entry name" value="Pectin_lyas_fold"/>
</dbReference>
<comment type="similarity">
    <text evidence="6">Belongs to the VPS35 family.</text>
</comment>
<evidence type="ECO:0000256" key="13">
    <source>
        <dbReference type="ARBA" id="ARBA00022990"/>
    </source>
</evidence>
<dbReference type="GO" id="GO:0042176">
    <property type="term" value="P:regulation of protein catabolic process"/>
    <property type="evidence" value="ECO:0007669"/>
    <property type="project" value="UniProtKB-ARBA"/>
</dbReference>
<feature type="domain" description="Right handed beta helix" evidence="22">
    <location>
        <begin position="1177"/>
        <end position="1281"/>
    </location>
</feature>
<evidence type="ECO:0000256" key="17">
    <source>
        <dbReference type="ARBA" id="ARBA00063050"/>
    </source>
</evidence>
<dbReference type="GO" id="GO:1903829">
    <property type="term" value="P:positive regulation of protein localization"/>
    <property type="evidence" value="ECO:0007669"/>
    <property type="project" value="UniProtKB-ARBA"/>
</dbReference>
<dbReference type="Proteomes" id="UP000016665">
    <property type="component" value="Chromosome 11"/>
</dbReference>
<dbReference type="GO" id="GO:0009967">
    <property type="term" value="P:positive regulation of signal transduction"/>
    <property type="evidence" value="ECO:0007669"/>
    <property type="project" value="UniProtKB-ARBA"/>
</dbReference>
<reference evidence="24" key="2">
    <citation type="submission" date="2025-08" db="UniProtKB">
        <authorList>
            <consortium name="Ensembl"/>
        </authorList>
    </citation>
    <scope>IDENTIFICATION</scope>
</reference>
<dbReference type="Ensembl" id="ENSFALT00000039835.1">
    <property type="protein sequence ID" value="ENSFALP00000026613.1"/>
    <property type="gene ID" value="ENSFALG00000000176.2"/>
</dbReference>
<evidence type="ECO:0000256" key="11">
    <source>
        <dbReference type="ARBA" id="ARBA00022753"/>
    </source>
</evidence>
<keyword evidence="7" id="KW-0813">Transport</keyword>
<dbReference type="SUPFAM" id="SSF48371">
    <property type="entry name" value="ARM repeat"/>
    <property type="match status" value="1"/>
</dbReference>
<dbReference type="InterPro" id="IPR039448">
    <property type="entry name" value="Beta_helix"/>
</dbReference>
<comment type="subunit">
    <text evidence="17">Interacts directly with isoform p52shc of SHC1 via its SH2 domain. Interacts with TRIM71; leading to enhanced SHCBP1 protein stability. Interacts with both members of the centralspindlin complex, KIF23 and RACGAP1.</text>
</comment>
<evidence type="ECO:0000256" key="6">
    <source>
        <dbReference type="ARBA" id="ARBA00006536"/>
    </source>
</evidence>
<dbReference type="PANTHER" id="PTHR11099:SF0">
    <property type="entry name" value="VACUOLAR PROTEIN SORTING-ASSOCIATED PROTEIN 35"/>
    <property type="match status" value="1"/>
</dbReference>
<feature type="domain" description="SHC SH2" evidence="23">
    <location>
        <begin position="816"/>
        <end position="1044"/>
    </location>
</feature>
<evidence type="ECO:0000256" key="5">
    <source>
        <dbReference type="ARBA" id="ARBA00004603"/>
    </source>
</evidence>
<keyword evidence="12" id="KW-0653">Protein transport</keyword>
<name>A0A803VV57_FICAL</name>
<protein>
    <recommendedName>
        <fullName evidence="19">SHC SH2 domain-binding protein 1</fullName>
    </recommendedName>
    <alternativeName>
        <fullName evidence="18">Vacuolar protein sorting-associated protein 35</fullName>
    </alternativeName>
    <alternativeName>
        <fullName evidence="20">Vesicle protein sorting 35</fullName>
    </alternativeName>
</protein>
<evidence type="ECO:0000256" key="21">
    <source>
        <dbReference type="SAM" id="MobiDB-lite"/>
    </source>
</evidence>
<keyword evidence="13" id="KW-0007">Acetylation</keyword>
<dbReference type="InterPro" id="IPR006626">
    <property type="entry name" value="PbH1"/>
</dbReference>
<evidence type="ECO:0000256" key="9">
    <source>
        <dbReference type="ARBA" id="ARBA00022553"/>
    </source>
</evidence>
<evidence type="ECO:0000259" key="22">
    <source>
        <dbReference type="Pfam" id="PF13229"/>
    </source>
</evidence>
<dbReference type="InterPro" id="IPR011050">
    <property type="entry name" value="Pectin_lyase_fold/virulence"/>
</dbReference>
<dbReference type="GO" id="GO:0042147">
    <property type="term" value="P:retrograde transport, endosome to Golgi"/>
    <property type="evidence" value="ECO:0007669"/>
    <property type="project" value="InterPro"/>
</dbReference>
<dbReference type="GO" id="GO:0010628">
    <property type="term" value="P:positive regulation of gene expression"/>
    <property type="evidence" value="ECO:0007669"/>
    <property type="project" value="UniProtKB-ARBA"/>
</dbReference>
<dbReference type="Gene3D" id="2.160.20.10">
    <property type="entry name" value="Single-stranded right-handed beta-helix, Pectin lyase-like"/>
    <property type="match status" value="1"/>
</dbReference>
<dbReference type="GO" id="GO:0051049">
    <property type="term" value="P:regulation of transport"/>
    <property type="evidence" value="ECO:0007669"/>
    <property type="project" value="UniProtKB-ARBA"/>
</dbReference>
<dbReference type="Pfam" id="PF13229">
    <property type="entry name" value="Beta_helix"/>
    <property type="match status" value="1"/>
</dbReference>
<dbReference type="FunFam" id="1.25.40.660:FF:000001">
    <property type="entry name" value="Vacuolar protein sorting-associated protein 35"/>
    <property type="match status" value="1"/>
</dbReference>
<evidence type="ECO:0000256" key="16">
    <source>
        <dbReference type="ARBA" id="ARBA00060052"/>
    </source>
</evidence>
<keyword evidence="10" id="KW-0677">Repeat</keyword>
<proteinExistence type="inferred from homology"/>
<dbReference type="GO" id="GO:0099175">
    <property type="term" value="P:regulation of postsynapse organization"/>
    <property type="evidence" value="ECO:0007669"/>
    <property type="project" value="UniProtKB-ARBA"/>
</dbReference>
<evidence type="ECO:0000256" key="20">
    <source>
        <dbReference type="ARBA" id="ARBA00083192"/>
    </source>
</evidence>
<dbReference type="Gene3D" id="1.25.40.660">
    <property type="entry name" value="Vacuolar protein sorting-associated protein 35, helical subcomplex Vps35-C"/>
    <property type="match status" value="1"/>
</dbReference>
<dbReference type="PANTHER" id="PTHR11099">
    <property type="entry name" value="VACUOLAR SORTING PROTEIN 35"/>
    <property type="match status" value="1"/>
</dbReference>
<dbReference type="GO" id="GO:0031647">
    <property type="term" value="P:regulation of protein stability"/>
    <property type="evidence" value="ECO:0007669"/>
    <property type="project" value="UniProtKB-ARBA"/>
</dbReference>
<dbReference type="GO" id="GO:0030496">
    <property type="term" value="C:midbody"/>
    <property type="evidence" value="ECO:0007669"/>
    <property type="project" value="UniProtKB-SubCell"/>
</dbReference>
<dbReference type="FunFam" id="2.160.20.10:FF:000020">
    <property type="entry name" value="SHC SH2 domain-binding protein 1"/>
    <property type="match status" value="1"/>
</dbReference>
<feature type="compositionally biased region" description="Polar residues" evidence="21">
    <location>
        <begin position="1299"/>
        <end position="1308"/>
    </location>
</feature>
<evidence type="ECO:0000256" key="2">
    <source>
        <dbReference type="ARBA" id="ARBA00004186"/>
    </source>
</evidence>
<dbReference type="GO" id="GO:0005770">
    <property type="term" value="C:late endosome"/>
    <property type="evidence" value="ECO:0007669"/>
    <property type="project" value="UniProtKB-SubCell"/>
</dbReference>
<feature type="region of interest" description="Disordered" evidence="21">
    <location>
        <begin position="1288"/>
        <end position="1319"/>
    </location>
</feature>
<accession>A0A803VV57</accession>
<evidence type="ECO:0000256" key="19">
    <source>
        <dbReference type="ARBA" id="ARBA00073380"/>
    </source>
</evidence>
<evidence type="ECO:0000256" key="14">
    <source>
        <dbReference type="ARBA" id="ARBA00023136"/>
    </source>
</evidence>
<keyword evidence="11" id="KW-0967">Endosome</keyword>
<evidence type="ECO:0000256" key="12">
    <source>
        <dbReference type="ARBA" id="ARBA00022927"/>
    </source>
</evidence>
<comment type="subcellular location">
    <subcellularLocation>
        <location evidence="2">Cytoplasm</location>
        <location evidence="2">Cytoskeleton</location>
        <location evidence="2">Spindle</location>
    </subcellularLocation>
    <subcellularLocation>
        <location evidence="4">Early endosome</location>
    </subcellularLocation>
    <subcellularLocation>
        <location evidence="5">Late endosome</location>
    </subcellularLocation>
    <subcellularLocation>
        <location evidence="1">Membrane</location>
        <topology evidence="1">Peripheral membrane protein</topology>
    </subcellularLocation>
    <subcellularLocation>
        <location evidence="3">Midbody</location>
    </subcellularLocation>
</comment>
<dbReference type="GO" id="GO:0050793">
    <property type="term" value="P:regulation of developmental process"/>
    <property type="evidence" value="ECO:0007669"/>
    <property type="project" value="UniProtKB-ARBA"/>
</dbReference>
<evidence type="ECO:0000313" key="24">
    <source>
        <dbReference type="Ensembl" id="ENSFALP00000026613.1"/>
    </source>
</evidence>
<dbReference type="InterPro" id="IPR042491">
    <property type="entry name" value="Vps35_C"/>
</dbReference>
<dbReference type="GO" id="GO:0005819">
    <property type="term" value="C:spindle"/>
    <property type="evidence" value="ECO:0007669"/>
    <property type="project" value="UniProtKB-SubCell"/>
</dbReference>
<dbReference type="GO" id="GO:0030906">
    <property type="term" value="C:retromer, cargo-selective complex"/>
    <property type="evidence" value="ECO:0007669"/>
    <property type="project" value="InterPro"/>
</dbReference>
<dbReference type="GO" id="GO:0005769">
    <property type="term" value="C:early endosome"/>
    <property type="evidence" value="ECO:0007669"/>
    <property type="project" value="UniProtKB-SubCell"/>
</dbReference>
<evidence type="ECO:0000256" key="1">
    <source>
        <dbReference type="ARBA" id="ARBA00004170"/>
    </source>
</evidence>
<reference evidence="24 25" key="1">
    <citation type="journal article" date="2012" name="Nature">
        <title>The genomic landscape of species divergence in Ficedula flycatchers.</title>
        <authorList>
            <person name="Ellegren H."/>
            <person name="Smeds L."/>
            <person name="Burri R."/>
            <person name="Olason P.I."/>
            <person name="Backstrom N."/>
            <person name="Kawakami T."/>
            <person name="Kunstner A."/>
            <person name="Makinen H."/>
            <person name="Nadachowska-Brzyska K."/>
            <person name="Qvarnstrom A."/>
            <person name="Uebbing S."/>
            <person name="Wolf J.B."/>
        </authorList>
    </citation>
    <scope>NUCLEOTIDE SEQUENCE [LARGE SCALE GENOMIC DNA]</scope>
</reference>
<dbReference type="InterPro" id="IPR057508">
    <property type="entry name" value="SHCBP-like_N"/>
</dbReference>
<evidence type="ECO:0000256" key="15">
    <source>
        <dbReference type="ARBA" id="ARBA00023212"/>
    </source>
</evidence>
<evidence type="ECO:0000256" key="8">
    <source>
        <dbReference type="ARBA" id="ARBA00022490"/>
    </source>
</evidence>
<dbReference type="InterPro" id="IPR005378">
    <property type="entry name" value="Vps35"/>
</dbReference>
<keyword evidence="8" id="KW-0963">Cytoplasm</keyword>
<feature type="region of interest" description="Disordered" evidence="21">
    <location>
        <begin position="764"/>
        <end position="794"/>
    </location>
</feature>
<evidence type="ECO:0000313" key="25">
    <source>
        <dbReference type="Proteomes" id="UP000016665"/>
    </source>
</evidence>
<keyword evidence="14" id="KW-0472">Membrane</keyword>
<reference evidence="24" key="3">
    <citation type="submission" date="2025-09" db="UniProtKB">
        <authorList>
            <consortium name="Ensembl"/>
        </authorList>
    </citation>
    <scope>IDENTIFICATION</scope>
</reference>
<dbReference type="GO" id="GO:0005829">
    <property type="term" value="C:cytosol"/>
    <property type="evidence" value="ECO:0007669"/>
    <property type="project" value="GOC"/>
</dbReference>
<dbReference type="Pfam" id="PF23762">
    <property type="entry name" value="SHCBP_N"/>
    <property type="match status" value="1"/>
</dbReference>
<keyword evidence="25" id="KW-1185">Reference proteome</keyword>
<evidence type="ECO:0000256" key="7">
    <source>
        <dbReference type="ARBA" id="ARBA00022448"/>
    </source>
</evidence>
<comment type="function">
    <text evidence="16">May play a role in signaling pathways governing cellular proliferation, cell growth and differentiation. May be a component of a novel signaling pathway downstream of Shc. Acts as a positive regulator of FGF signaling in neural progenitor cells.</text>
</comment>
<gene>
    <name evidence="24" type="primary">VPS35</name>
</gene>
<evidence type="ECO:0000256" key="4">
    <source>
        <dbReference type="ARBA" id="ARBA00004412"/>
    </source>
</evidence>
<evidence type="ECO:0000256" key="3">
    <source>
        <dbReference type="ARBA" id="ARBA00004214"/>
    </source>
</evidence>
<keyword evidence="15" id="KW-0206">Cytoskeleton</keyword>
<dbReference type="GO" id="GO:0099639">
    <property type="term" value="P:neurotransmitter receptor transport, endosome to plasma membrane"/>
    <property type="evidence" value="ECO:0007669"/>
    <property type="project" value="UniProtKB-ARBA"/>
</dbReference>
<dbReference type="SUPFAM" id="SSF51126">
    <property type="entry name" value="Pectin lyase-like"/>
    <property type="match status" value="1"/>
</dbReference>